<dbReference type="AntiFam" id="ANF00009">
    <property type="entry name" value="Shadow ORF (opposite transposase protein)"/>
</dbReference>
<comment type="caution">
    <text evidence="2">The sequence shown here is derived from an EMBL/GenBank/DDBJ whole genome shotgun (WGS) entry which is preliminary data.</text>
</comment>
<sequence>MVDQAGVLLDLLPPQCHLQGVQRQVGSHVGGGLPAHDPSGVRVQDERHVNPARPGPDVGQVGQPQLVRPLGDEAAVDQVGRPRGGRLRDDGAAALSTDDALDAQLAHQLLDGASGHLMACADQRAGDPAGTIRAAGLLPHGRDQRDQLLVTHTAGRLRPLLAREVRRRRQLEHPADGIEPRDLHHAGGRSPARPRPGTVDLLRKKHRGSLQDLVRPPQLGVLLAEFLQLVAFGGGETVVTLTGVGLGLTDPAPQGLGMDPKVFGDVGDGPAAGADLADGALAELVRVFTWCWHCRWFSLRPDRNPGIRDSTKLRAAHDAGSPPFTWPESCACSDRRNRDVGRGHG</sequence>
<gene>
    <name evidence="2" type="ORF">SCOCK_630029</name>
</gene>
<evidence type="ECO:0000313" key="3">
    <source>
        <dbReference type="Proteomes" id="UP001152519"/>
    </source>
</evidence>
<proteinExistence type="predicted"/>
<accession>A0A9W4GUF6</accession>
<protein>
    <submittedName>
        <fullName evidence="2">Uncharacterized protein</fullName>
    </submittedName>
</protein>
<feature type="compositionally biased region" description="Basic and acidic residues" evidence="1">
    <location>
        <begin position="171"/>
        <end position="185"/>
    </location>
</feature>
<reference evidence="2" key="1">
    <citation type="submission" date="2021-05" db="EMBL/GenBank/DDBJ databases">
        <authorList>
            <person name="Arsene-Ploetze F."/>
        </authorList>
    </citation>
    <scope>NUCLEOTIDE SEQUENCE</scope>
    <source>
        <strain evidence="2">DSM 42138</strain>
    </source>
</reference>
<dbReference type="EMBL" id="CAJSLV010000096">
    <property type="protein sequence ID" value="CAG6398084.1"/>
    <property type="molecule type" value="Genomic_DNA"/>
</dbReference>
<feature type="region of interest" description="Disordered" evidence="1">
    <location>
        <begin position="171"/>
        <end position="199"/>
    </location>
</feature>
<dbReference type="AlphaFoldDB" id="A0A9W4GUF6"/>
<evidence type="ECO:0000256" key="1">
    <source>
        <dbReference type="SAM" id="MobiDB-lite"/>
    </source>
</evidence>
<evidence type="ECO:0000313" key="2">
    <source>
        <dbReference type="EMBL" id="CAG6398084.1"/>
    </source>
</evidence>
<dbReference type="Proteomes" id="UP001152519">
    <property type="component" value="Unassembled WGS sequence"/>
</dbReference>
<organism evidence="2 3">
    <name type="scientific">Actinacidiphila cocklensis</name>
    <dbReference type="NCBI Taxonomy" id="887465"/>
    <lineage>
        <taxon>Bacteria</taxon>
        <taxon>Bacillati</taxon>
        <taxon>Actinomycetota</taxon>
        <taxon>Actinomycetes</taxon>
        <taxon>Kitasatosporales</taxon>
        <taxon>Streptomycetaceae</taxon>
        <taxon>Actinacidiphila</taxon>
    </lineage>
</organism>
<keyword evidence="3" id="KW-1185">Reference proteome</keyword>
<feature type="region of interest" description="Disordered" evidence="1">
    <location>
        <begin position="33"/>
        <end position="73"/>
    </location>
</feature>
<name>A0A9W4GUF6_9ACTN</name>